<dbReference type="EMBL" id="KI669561">
    <property type="protein sequence ID" value="ETN24286.1"/>
    <property type="molecule type" value="Genomic_DNA"/>
</dbReference>
<feature type="region of interest" description="Disordered" evidence="1">
    <location>
        <begin position="77"/>
        <end position="151"/>
    </location>
</feature>
<feature type="compositionally biased region" description="Acidic residues" evidence="1">
    <location>
        <begin position="104"/>
        <end position="114"/>
    </location>
</feature>
<dbReference type="VEuPathDB" id="FungiDB:PPTG_00680"/>
<name>W2RGG2_PHYN3</name>
<dbReference type="GeneID" id="20171032"/>
<feature type="region of interest" description="Disordered" evidence="1">
    <location>
        <begin position="438"/>
        <end position="472"/>
    </location>
</feature>
<evidence type="ECO:0000256" key="1">
    <source>
        <dbReference type="SAM" id="MobiDB-lite"/>
    </source>
</evidence>
<evidence type="ECO:0008006" key="4">
    <source>
        <dbReference type="Google" id="ProtNLM"/>
    </source>
</evidence>
<gene>
    <name evidence="2" type="ORF">PPTG_00680</name>
</gene>
<dbReference type="RefSeq" id="XP_008890365.1">
    <property type="nucleotide sequence ID" value="XM_008892117.1"/>
</dbReference>
<accession>W2RGG2</accession>
<organism evidence="2 3">
    <name type="scientific">Phytophthora nicotianae (strain INRA-310)</name>
    <name type="common">Phytophthora parasitica</name>
    <dbReference type="NCBI Taxonomy" id="761204"/>
    <lineage>
        <taxon>Eukaryota</taxon>
        <taxon>Sar</taxon>
        <taxon>Stramenopiles</taxon>
        <taxon>Oomycota</taxon>
        <taxon>Peronosporomycetes</taxon>
        <taxon>Peronosporales</taxon>
        <taxon>Peronosporaceae</taxon>
        <taxon>Phytophthora</taxon>
    </lineage>
</organism>
<dbReference type="STRING" id="761204.W2RGG2"/>
<dbReference type="OrthoDB" id="120549at2759"/>
<proteinExistence type="predicted"/>
<reference evidence="2 3" key="2">
    <citation type="submission" date="2013-11" db="EMBL/GenBank/DDBJ databases">
        <title>The Genome Sequence of Phytophthora parasitica INRA-310.</title>
        <authorList>
            <consortium name="The Broad Institute Genomics Platform"/>
            <person name="Russ C."/>
            <person name="Tyler B."/>
            <person name="Panabieres F."/>
            <person name="Shan W."/>
            <person name="Tripathy S."/>
            <person name="Grunwald N."/>
            <person name="Machado M."/>
            <person name="Johnson C.S."/>
            <person name="Arredondo F."/>
            <person name="Hong C."/>
            <person name="Coffey M."/>
            <person name="Young S.K."/>
            <person name="Zeng Q."/>
            <person name="Gargeya S."/>
            <person name="Fitzgerald M."/>
            <person name="Abouelleil A."/>
            <person name="Alvarado L."/>
            <person name="Chapman S.B."/>
            <person name="Gainer-Dewar J."/>
            <person name="Goldberg J."/>
            <person name="Griggs A."/>
            <person name="Gujja S."/>
            <person name="Hansen M."/>
            <person name="Howarth C."/>
            <person name="Imamovic A."/>
            <person name="Ireland A."/>
            <person name="Larimer J."/>
            <person name="McCowan C."/>
            <person name="Murphy C."/>
            <person name="Pearson M."/>
            <person name="Poon T.W."/>
            <person name="Priest M."/>
            <person name="Roberts A."/>
            <person name="Saif S."/>
            <person name="Shea T."/>
            <person name="Sykes S."/>
            <person name="Wortman J."/>
            <person name="Nusbaum C."/>
            <person name="Birren B."/>
        </authorList>
    </citation>
    <scope>NUCLEOTIDE SEQUENCE [LARGE SCALE GENOMIC DNA]</scope>
    <source>
        <strain evidence="2 3">INRA-310</strain>
    </source>
</reference>
<feature type="compositionally biased region" description="Basic and acidic residues" evidence="1">
    <location>
        <begin position="441"/>
        <end position="462"/>
    </location>
</feature>
<evidence type="ECO:0000313" key="2">
    <source>
        <dbReference type="EMBL" id="ETN24286.1"/>
    </source>
</evidence>
<dbReference type="Proteomes" id="UP000018817">
    <property type="component" value="Unassembled WGS sequence"/>
</dbReference>
<evidence type="ECO:0000313" key="3">
    <source>
        <dbReference type="Proteomes" id="UP000018817"/>
    </source>
</evidence>
<reference evidence="3" key="1">
    <citation type="submission" date="2011-12" db="EMBL/GenBank/DDBJ databases">
        <authorList>
            <consortium name="The Broad Institute Genome Sequencing Platform"/>
            <person name="Russ C."/>
            <person name="Tyler B."/>
            <person name="Panabieres F."/>
            <person name="Shan W."/>
            <person name="Tripathy S."/>
            <person name="Grunwald N."/>
            <person name="Machado M."/>
            <person name="Young S.K."/>
            <person name="Zeng Q."/>
            <person name="Gargeya S."/>
            <person name="Fitzgerald M."/>
            <person name="Haas B."/>
            <person name="Abouelleil A."/>
            <person name="Alvarado L."/>
            <person name="Arachchi H.M."/>
            <person name="Berlin A."/>
            <person name="Chapman S.B."/>
            <person name="Gearin G."/>
            <person name="Goldberg J."/>
            <person name="Griggs A."/>
            <person name="Gujja S."/>
            <person name="Hansen M."/>
            <person name="Heiman D."/>
            <person name="Howarth C."/>
            <person name="Larimer J."/>
            <person name="Lui A."/>
            <person name="MacDonald P.J.P."/>
            <person name="McCowen C."/>
            <person name="Montmayeur A."/>
            <person name="Murphy C."/>
            <person name="Neiman D."/>
            <person name="Pearson M."/>
            <person name="Priest M."/>
            <person name="Roberts A."/>
            <person name="Saif S."/>
            <person name="Shea T."/>
            <person name="Sisk P."/>
            <person name="Stolte C."/>
            <person name="Sykes S."/>
            <person name="Wortman J."/>
            <person name="Nusbaum C."/>
            <person name="Birren B."/>
        </authorList>
    </citation>
    <scope>NUCLEOTIDE SEQUENCE [LARGE SCALE GENOMIC DNA]</scope>
    <source>
        <strain evidence="3">INRA-310</strain>
    </source>
</reference>
<protein>
    <recommendedName>
        <fullName evidence="4">Retrotransposon gag domain-containing protein</fullName>
    </recommendedName>
</protein>
<sequence>MRILRPKLLGDLEGPVSEPALRSNKLDNVKATLQLFKKSGIVTEAFEANDLFDFRRGHQGCPRTLLGLLKPLVGGVHKVPMKEGPPTDFPGDDRDESSSHYESSTEEVDTDSVDDPSRMTLGPSGTSTLRNRAAQKAASSPTERGSAVASVTRFSPEKLGSFFQSAMGRFLEEQRTATAPEGPTPTGVQDVEMESVGSLDRFLLPNEYDRDDLDLIAPRRAAVATTSTAKSTIAPRIRVSAMSEMKAFLGKDGDEDRARSWLSKVKSAFLSRTTRSTWKDLLYSFQTQYCGHGVSVAKQYYHARKRSDESPLEYLNRLNVAGLRARIQVKDGPSQVRREHVDHFIETLDDRDLADHLALLRIPDAGALDEVLRSRQRAKARQIKSVYGSIKPRQKHPNATVPTRAVKAVHAAETSSDSEIETCETDDDEDLHRVYITTAGNHDKRQDRSPPSQDRQEIRDHPGGQYPRSKDLGTVAKRCPHCGSKKHDDLGCWGLLTCEQCGLRGHPTDRCFFVCKACGVIHEAGECPMEEFYNRVRQLFSPDKLRGMFPESAEKMLN</sequence>
<dbReference type="OMA" id="PMKEGPP"/>
<dbReference type="AlphaFoldDB" id="W2RGG2"/>